<accession>A0A267E5T6</accession>
<evidence type="ECO:0000256" key="2">
    <source>
        <dbReference type="SAM" id="MobiDB-lite"/>
    </source>
</evidence>
<keyword evidence="1" id="KW-0677">Repeat</keyword>
<dbReference type="STRING" id="282301.A0A267E5T6"/>
<evidence type="ECO:0000313" key="5">
    <source>
        <dbReference type="EMBL" id="PAA78975.1"/>
    </source>
</evidence>
<comment type="caution">
    <text evidence="4">The sequence shown here is derived from an EMBL/GenBank/DDBJ whole genome shotgun (WGS) entry which is preliminary data.</text>
</comment>
<dbReference type="SUPFAM" id="SSF52540">
    <property type="entry name" value="P-loop containing nucleoside triphosphate hydrolases"/>
    <property type="match status" value="1"/>
</dbReference>
<protein>
    <recommendedName>
        <fullName evidence="3">NACHT domain-containing protein</fullName>
    </recommendedName>
</protein>
<keyword evidence="6" id="KW-1185">Reference proteome</keyword>
<dbReference type="InterPro" id="IPR007111">
    <property type="entry name" value="NACHT_NTPase"/>
</dbReference>
<feature type="domain" description="NACHT" evidence="3">
    <location>
        <begin position="337"/>
        <end position="486"/>
    </location>
</feature>
<feature type="region of interest" description="Disordered" evidence="2">
    <location>
        <begin position="43"/>
        <end position="62"/>
    </location>
</feature>
<dbReference type="OrthoDB" id="2325716at2759"/>
<evidence type="ECO:0000313" key="4">
    <source>
        <dbReference type="EMBL" id="PAA56888.1"/>
    </source>
</evidence>
<evidence type="ECO:0000259" key="3">
    <source>
        <dbReference type="Pfam" id="PF05729"/>
    </source>
</evidence>
<dbReference type="AlphaFoldDB" id="A0A267E5T6"/>
<dbReference type="Pfam" id="PF05729">
    <property type="entry name" value="NACHT"/>
    <property type="match status" value="1"/>
</dbReference>
<dbReference type="InterPro" id="IPR027417">
    <property type="entry name" value="P-loop_NTPase"/>
</dbReference>
<reference evidence="4 6" key="1">
    <citation type="submission" date="2017-06" db="EMBL/GenBank/DDBJ databases">
        <title>A platform for efficient transgenesis in Macrostomum lignano, a flatworm model organism for stem cell research.</title>
        <authorList>
            <person name="Berezikov E."/>
        </authorList>
    </citation>
    <scope>NUCLEOTIDE SEQUENCE [LARGE SCALE GENOMIC DNA]</scope>
    <source>
        <strain evidence="4">DV1</strain>
        <tissue evidence="4">Whole organism</tissue>
    </source>
</reference>
<sequence>MHNCNGSADLLARCQATWLAQPAEAAAVVNGVWKRIDSTILSSSSSDLSAPAPAPASPTPRRRRAWPTVSVFVSSALADFADERDRLSRHVFPDLRDWCEARRLALDECDPRCGLAPGDSDRAHLDLLGQAGGCCVFLGLVGHRLGPEVSETELAATGLPAGCSTDLAEALSCGALDPSSRRCAAALFLLLMDDDSNDDGGAATAQAARYRLEIASRLPASRVLQYSRSAADSLDSFEACVLEQLKRVVSEQFPSATAPFDVTLTTEISDSNEAHIGYLQSLLETDSHTPATIAGQERCLSLLTNFVETGELSMADFHLFGDSADHIAFGLPGVKSVVVSGDPGAGKSTMLARLGAAFLDRRGFDVLAHFAQLSPASNDRRTLQRKMKAFLRGQLTEAEAARLGDEQATRSVSELFNSIMSAKRTMLILIDAFECFYEVSHVGELLPVAWPQNIRCVVSCRRRDLDRCFSERSVCLYELQPLEPAAQALVCRGRLGEDWSSELADALLGVRAGSGAAAPAAAANPLWLVEACGEVRRSGPAAAAGLPGGARDLLLSVATRLLAEEDADGSLAALLALACVARVGLWERHVRLLLRFVVEYRAASPTEASEVSPPTLSLQPLPLTDYRRLLRLARPFLRHIRRESSALAYRHELARSAAAQALQLVDSPERAKRWHSLAVDFILLAERLGFGCAYLARDLPFHLYWSDRRSELHALLQAGGGSPVSGSPQHRSRVPHQTASGVYSSWRCRVPKVAADKSQPVASASGSAPRGLVACLECAEQPGANAERQPRVRCCIYCGQALAMSRAGGAVPALTCGQHLAPPDEQPRCWFCSSAAGAQPAQLLVCNFCNSAASSYLCYLPVLETDPQFSQVVRNQTKKFGLQW</sequence>
<dbReference type="InterPro" id="IPR051191">
    <property type="entry name" value="DCAF12"/>
</dbReference>
<evidence type="ECO:0000313" key="6">
    <source>
        <dbReference type="Proteomes" id="UP000215902"/>
    </source>
</evidence>
<name>A0A267E5T6_9PLAT</name>
<dbReference type="PANTHER" id="PTHR19860:SF40">
    <property type="entry name" value="WD40 REPEAT-CONTAINING PROTEIN"/>
    <property type="match status" value="1"/>
</dbReference>
<dbReference type="EMBL" id="NIVC01002561">
    <property type="protein sequence ID" value="PAA56888.1"/>
    <property type="molecule type" value="Genomic_DNA"/>
</dbReference>
<evidence type="ECO:0000256" key="1">
    <source>
        <dbReference type="ARBA" id="ARBA00022737"/>
    </source>
</evidence>
<organism evidence="4 6">
    <name type="scientific">Macrostomum lignano</name>
    <dbReference type="NCBI Taxonomy" id="282301"/>
    <lineage>
        <taxon>Eukaryota</taxon>
        <taxon>Metazoa</taxon>
        <taxon>Spiralia</taxon>
        <taxon>Lophotrochozoa</taxon>
        <taxon>Platyhelminthes</taxon>
        <taxon>Rhabditophora</taxon>
        <taxon>Macrostomorpha</taxon>
        <taxon>Macrostomida</taxon>
        <taxon>Macrostomidae</taxon>
        <taxon>Macrostomum</taxon>
    </lineage>
</organism>
<dbReference type="PANTHER" id="PTHR19860">
    <property type="entry name" value="DDB1- AND CUL4-ASSOCIATED FACTOR 12-RELATED"/>
    <property type="match status" value="1"/>
</dbReference>
<dbReference type="Proteomes" id="UP000215902">
    <property type="component" value="Unassembled WGS sequence"/>
</dbReference>
<proteinExistence type="predicted"/>
<dbReference type="EMBL" id="NIVC01000658">
    <property type="protein sequence ID" value="PAA78975.1"/>
    <property type="molecule type" value="Genomic_DNA"/>
</dbReference>
<gene>
    <name evidence="4" type="ORF">BOX15_Mlig034231g1</name>
    <name evidence="5" type="ORF">BOX15_Mlig034231g2</name>
</gene>